<dbReference type="PANTHER" id="PTHR30055:SF235">
    <property type="entry name" value="TRANSCRIPTIONAL REGULATORY PROTEIN"/>
    <property type="match status" value="1"/>
</dbReference>
<gene>
    <name evidence="4" type="ORF">BKA03_002678</name>
</gene>
<dbReference type="InterPro" id="IPR036271">
    <property type="entry name" value="Tet_transcr_reg_TetR-rel_C_sf"/>
</dbReference>
<dbReference type="PROSITE" id="PS50977">
    <property type="entry name" value="HTH_TETR_2"/>
    <property type="match status" value="1"/>
</dbReference>
<dbReference type="Pfam" id="PF17920">
    <property type="entry name" value="TetR_C_16"/>
    <property type="match status" value="1"/>
</dbReference>
<evidence type="ECO:0000256" key="2">
    <source>
        <dbReference type="PROSITE-ProRule" id="PRU00335"/>
    </source>
</evidence>
<proteinExistence type="predicted"/>
<keyword evidence="1 2" id="KW-0238">DNA-binding</keyword>
<dbReference type="OrthoDB" id="3403733at2"/>
<dbReference type="GO" id="GO:0003700">
    <property type="term" value="F:DNA-binding transcription factor activity"/>
    <property type="evidence" value="ECO:0007669"/>
    <property type="project" value="TreeGrafter"/>
</dbReference>
<dbReference type="Pfam" id="PF00440">
    <property type="entry name" value="TetR_N"/>
    <property type="match status" value="1"/>
</dbReference>
<dbReference type="SUPFAM" id="SSF48498">
    <property type="entry name" value="Tetracyclin repressor-like, C-terminal domain"/>
    <property type="match status" value="1"/>
</dbReference>
<feature type="domain" description="HTH tetR-type" evidence="3">
    <location>
        <begin position="15"/>
        <end position="75"/>
    </location>
</feature>
<evidence type="ECO:0000313" key="4">
    <source>
        <dbReference type="EMBL" id="NYI42559.1"/>
    </source>
</evidence>
<dbReference type="AlphaFoldDB" id="A0A7Y9ZBY3"/>
<evidence type="ECO:0000256" key="1">
    <source>
        <dbReference type="ARBA" id="ARBA00023125"/>
    </source>
</evidence>
<dbReference type="InterPro" id="IPR001647">
    <property type="entry name" value="HTH_TetR"/>
</dbReference>
<organism evidence="4 5">
    <name type="scientific">Demequina lutea</name>
    <dbReference type="NCBI Taxonomy" id="431489"/>
    <lineage>
        <taxon>Bacteria</taxon>
        <taxon>Bacillati</taxon>
        <taxon>Actinomycetota</taxon>
        <taxon>Actinomycetes</taxon>
        <taxon>Micrococcales</taxon>
        <taxon>Demequinaceae</taxon>
        <taxon>Demequina</taxon>
    </lineage>
</organism>
<dbReference type="PANTHER" id="PTHR30055">
    <property type="entry name" value="HTH-TYPE TRANSCRIPTIONAL REGULATOR RUTR"/>
    <property type="match status" value="1"/>
</dbReference>
<dbReference type="InterPro" id="IPR041678">
    <property type="entry name" value="TetR_C_16"/>
</dbReference>
<sequence>MATGAIRRGPRPGGTDTRTEILEAAAAVFSRDGYQRGSVRGIARAAGVDPALVRHYFASKSELFVEALRPPFDLSEQVTRMTEGDPQLVGHRVMAFFVEVWDDPVRGPRIIQLMRAALDHPDVAEFVRTLVIEGVIQRVAAAVGAPNPARAAATAASQVIGLAMLRHAAHIEPLASEPGDELIARFGPILTRLLTDASGDSTTKQTTSSRFRLGVAVDSPLQTG</sequence>
<keyword evidence="5" id="KW-1185">Reference proteome</keyword>
<dbReference type="RefSeq" id="WP_062074365.1">
    <property type="nucleotide sequence ID" value="NZ_BBRC01000002.1"/>
</dbReference>
<protein>
    <submittedName>
        <fullName evidence="4">AcrR family transcriptional regulator</fullName>
    </submittedName>
</protein>
<reference evidence="4 5" key="1">
    <citation type="submission" date="2020-07" db="EMBL/GenBank/DDBJ databases">
        <title>Sequencing the genomes of 1000 actinobacteria strains.</title>
        <authorList>
            <person name="Klenk H.-P."/>
        </authorList>
    </citation>
    <scope>NUCLEOTIDE SEQUENCE [LARGE SCALE GENOMIC DNA]</scope>
    <source>
        <strain evidence="4 5">DSM 19970</strain>
    </source>
</reference>
<dbReference type="EMBL" id="JACBZO010000001">
    <property type="protein sequence ID" value="NYI42559.1"/>
    <property type="molecule type" value="Genomic_DNA"/>
</dbReference>
<evidence type="ECO:0000313" key="5">
    <source>
        <dbReference type="Proteomes" id="UP000547973"/>
    </source>
</evidence>
<dbReference type="Proteomes" id="UP000547973">
    <property type="component" value="Unassembled WGS sequence"/>
</dbReference>
<name>A0A7Y9ZBY3_9MICO</name>
<feature type="DNA-binding region" description="H-T-H motif" evidence="2">
    <location>
        <begin position="38"/>
        <end position="57"/>
    </location>
</feature>
<accession>A0A7Y9ZBY3</accession>
<evidence type="ECO:0000259" key="3">
    <source>
        <dbReference type="PROSITE" id="PS50977"/>
    </source>
</evidence>
<dbReference type="GO" id="GO:0000976">
    <property type="term" value="F:transcription cis-regulatory region binding"/>
    <property type="evidence" value="ECO:0007669"/>
    <property type="project" value="TreeGrafter"/>
</dbReference>
<dbReference type="Gene3D" id="1.10.357.10">
    <property type="entry name" value="Tetracycline Repressor, domain 2"/>
    <property type="match status" value="1"/>
</dbReference>
<dbReference type="InterPro" id="IPR050109">
    <property type="entry name" value="HTH-type_TetR-like_transc_reg"/>
</dbReference>
<dbReference type="InterPro" id="IPR009057">
    <property type="entry name" value="Homeodomain-like_sf"/>
</dbReference>
<dbReference type="PRINTS" id="PR00455">
    <property type="entry name" value="HTHTETR"/>
</dbReference>
<comment type="caution">
    <text evidence="4">The sequence shown here is derived from an EMBL/GenBank/DDBJ whole genome shotgun (WGS) entry which is preliminary data.</text>
</comment>
<dbReference type="SUPFAM" id="SSF46689">
    <property type="entry name" value="Homeodomain-like"/>
    <property type="match status" value="1"/>
</dbReference>
<dbReference type="Gene3D" id="1.10.10.60">
    <property type="entry name" value="Homeodomain-like"/>
    <property type="match status" value="1"/>
</dbReference>